<evidence type="ECO:0000313" key="5">
    <source>
        <dbReference type="Proteomes" id="UP000283509"/>
    </source>
</evidence>
<accession>A0A423U666</accession>
<reference evidence="4 5" key="2">
    <citation type="submission" date="2019-01" db="EMBL/GenBank/DDBJ databases">
        <title>The decoding of complex shrimp genome reveals the adaptation for benthos swimmer, frequently molting mechanism and breeding impact on genome.</title>
        <authorList>
            <person name="Sun Y."/>
            <person name="Gao Y."/>
            <person name="Yu Y."/>
        </authorList>
    </citation>
    <scope>NUCLEOTIDE SEQUENCE [LARGE SCALE GENOMIC DNA]</scope>
    <source>
        <tissue evidence="4">Muscle</tissue>
    </source>
</reference>
<dbReference type="InterPro" id="IPR036249">
    <property type="entry name" value="Thioredoxin-like_sf"/>
</dbReference>
<dbReference type="OrthoDB" id="78947at2759"/>
<sequence length="154" mass="17764">MVQKIAVEVLTPSWRPWNPLKPRKAGLRAIFRLEDIGRRELVPDCVTAEPVVKGAVDKAAPEDAVFIYVGVGGRDFWKDPNCVFRTDARTKLKSVPTLMKYGTRKDSRRSSAPRPTWLKCSLKMLREHMYMDAQQRRHIADLENHINDYKTNDL</sequence>
<evidence type="ECO:0000256" key="2">
    <source>
        <dbReference type="ARBA" id="ARBA00016949"/>
    </source>
</evidence>
<keyword evidence="5" id="KW-1185">Reference proteome</keyword>
<dbReference type="Gene3D" id="3.40.30.10">
    <property type="entry name" value="Glutaredoxin"/>
    <property type="match status" value="1"/>
</dbReference>
<reference evidence="4 5" key="1">
    <citation type="submission" date="2018-04" db="EMBL/GenBank/DDBJ databases">
        <authorList>
            <person name="Zhang X."/>
            <person name="Yuan J."/>
            <person name="Li F."/>
            <person name="Xiang J."/>
        </authorList>
    </citation>
    <scope>NUCLEOTIDE SEQUENCE [LARGE SCALE GENOMIC DNA]</scope>
    <source>
        <tissue evidence="4">Muscle</tissue>
    </source>
</reference>
<dbReference type="InterPro" id="IPR010357">
    <property type="entry name" value="TXNDC17_dom"/>
</dbReference>
<dbReference type="GO" id="GO:0005829">
    <property type="term" value="C:cytosol"/>
    <property type="evidence" value="ECO:0007669"/>
    <property type="project" value="TreeGrafter"/>
</dbReference>
<evidence type="ECO:0000256" key="1">
    <source>
        <dbReference type="ARBA" id="ARBA00008987"/>
    </source>
</evidence>
<dbReference type="PANTHER" id="PTHR12452:SF0">
    <property type="entry name" value="THIOREDOXIN DOMAIN-CONTAINING PROTEIN 17"/>
    <property type="match status" value="1"/>
</dbReference>
<protein>
    <recommendedName>
        <fullName evidence="2">Thioredoxin domain-containing protein 17</fullName>
    </recommendedName>
</protein>
<dbReference type="EMBL" id="QCYY01000584">
    <property type="protein sequence ID" value="ROT84198.1"/>
    <property type="molecule type" value="Genomic_DNA"/>
</dbReference>
<dbReference type="InterPro" id="IPR045108">
    <property type="entry name" value="TXNDC17-like"/>
</dbReference>
<dbReference type="AlphaFoldDB" id="A0A423U666"/>
<dbReference type="SUPFAM" id="SSF52833">
    <property type="entry name" value="Thioredoxin-like"/>
    <property type="match status" value="1"/>
</dbReference>
<dbReference type="PANTHER" id="PTHR12452">
    <property type="entry name" value="42-9-9 PROTEIN-RELATED"/>
    <property type="match status" value="1"/>
</dbReference>
<comment type="similarity">
    <text evidence="1">Belongs to the thioredoxin family.</text>
</comment>
<organism evidence="4 5">
    <name type="scientific">Penaeus vannamei</name>
    <name type="common">Whiteleg shrimp</name>
    <name type="synonym">Litopenaeus vannamei</name>
    <dbReference type="NCBI Taxonomy" id="6689"/>
    <lineage>
        <taxon>Eukaryota</taxon>
        <taxon>Metazoa</taxon>
        <taxon>Ecdysozoa</taxon>
        <taxon>Arthropoda</taxon>
        <taxon>Crustacea</taxon>
        <taxon>Multicrustacea</taxon>
        <taxon>Malacostraca</taxon>
        <taxon>Eumalacostraca</taxon>
        <taxon>Eucarida</taxon>
        <taxon>Decapoda</taxon>
        <taxon>Dendrobranchiata</taxon>
        <taxon>Penaeoidea</taxon>
        <taxon>Penaeidae</taxon>
        <taxon>Penaeus</taxon>
    </lineage>
</organism>
<name>A0A423U666_PENVA</name>
<comment type="caution">
    <text evidence="4">The sequence shown here is derived from an EMBL/GenBank/DDBJ whole genome shotgun (WGS) entry which is preliminary data.</text>
</comment>
<dbReference type="Proteomes" id="UP000283509">
    <property type="component" value="Unassembled WGS sequence"/>
</dbReference>
<evidence type="ECO:0000259" key="3">
    <source>
        <dbReference type="Pfam" id="PF06110"/>
    </source>
</evidence>
<dbReference type="STRING" id="6689.A0A423U666"/>
<proteinExistence type="inferred from homology"/>
<dbReference type="Pfam" id="PF06110">
    <property type="entry name" value="TXD17-like_Trx"/>
    <property type="match status" value="1"/>
</dbReference>
<feature type="domain" description="Thioredoxin" evidence="3">
    <location>
        <begin position="42"/>
        <end position="105"/>
    </location>
</feature>
<gene>
    <name evidence="4" type="ORF">C7M84_022620</name>
</gene>
<dbReference type="GO" id="GO:0047134">
    <property type="term" value="F:protein-disulfide reductase [NAD(P)H] activity"/>
    <property type="evidence" value="ECO:0007669"/>
    <property type="project" value="InterPro"/>
</dbReference>
<evidence type="ECO:0000313" key="4">
    <source>
        <dbReference type="EMBL" id="ROT84198.1"/>
    </source>
</evidence>